<keyword evidence="3" id="KW-0963">Cytoplasm</keyword>
<dbReference type="InterPro" id="IPR051480">
    <property type="entry name" value="Endocytic_GEF_Adapter"/>
</dbReference>
<organism evidence="11 12">
    <name type="scientific">Heterobasidion irregulare (strain TC 32-1)</name>
    <dbReference type="NCBI Taxonomy" id="747525"/>
    <lineage>
        <taxon>Eukaryota</taxon>
        <taxon>Fungi</taxon>
        <taxon>Dikarya</taxon>
        <taxon>Basidiomycota</taxon>
        <taxon>Agaricomycotina</taxon>
        <taxon>Agaricomycetes</taxon>
        <taxon>Russulales</taxon>
        <taxon>Bondarzewiaceae</taxon>
        <taxon>Heterobasidion</taxon>
        <taxon>Heterobasidion annosum species complex</taxon>
    </lineage>
</organism>
<dbReference type="Pfam" id="PF02205">
    <property type="entry name" value="WH2"/>
    <property type="match status" value="1"/>
</dbReference>
<evidence type="ECO:0000256" key="3">
    <source>
        <dbReference type="ARBA" id="ARBA00022490"/>
    </source>
</evidence>
<dbReference type="SUPFAM" id="SSF48065">
    <property type="entry name" value="DBL homology domain (DH-domain)"/>
    <property type="match status" value="1"/>
</dbReference>
<dbReference type="InterPro" id="IPR036028">
    <property type="entry name" value="SH3-like_dom_sf"/>
</dbReference>
<dbReference type="Pfam" id="PF00018">
    <property type="entry name" value="SH3_1"/>
    <property type="match status" value="1"/>
</dbReference>
<evidence type="ECO:0000259" key="10">
    <source>
        <dbReference type="PROSITE" id="PS51082"/>
    </source>
</evidence>
<evidence type="ECO:0008006" key="13">
    <source>
        <dbReference type="Google" id="ProtNLM"/>
    </source>
</evidence>
<feature type="compositionally biased region" description="Pro residues" evidence="5">
    <location>
        <begin position="1369"/>
        <end position="1387"/>
    </location>
</feature>
<feature type="compositionally biased region" description="Low complexity" evidence="5">
    <location>
        <begin position="1341"/>
        <end position="1368"/>
    </location>
</feature>
<proteinExistence type="predicted"/>
<feature type="compositionally biased region" description="Low complexity" evidence="5">
    <location>
        <begin position="1128"/>
        <end position="1139"/>
    </location>
</feature>
<feature type="region of interest" description="Disordered" evidence="5">
    <location>
        <begin position="1940"/>
        <end position="1971"/>
    </location>
</feature>
<dbReference type="Pfam" id="PF00621">
    <property type="entry name" value="RhoGEF"/>
    <property type="match status" value="1"/>
</dbReference>
<feature type="region of interest" description="Disordered" evidence="5">
    <location>
        <begin position="1842"/>
        <end position="1910"/>
    </location>
</feature>
<accession>W4KIH0</accession>
<dbReference type="SUPFAM" id="SSF47473">
    <property type="entry name" value="EF-hand"/>
    <property type="match status" value="1"/>
</dbReference>
<feature type="compositionally biased region" description="Basic and acidic residues" evidence="5">
    <location>
        <begin position="807"/>
        <end position="831"/>
    </location>
</feature>
<evidence type="ECO:0000313" key="11">
    <source>
        <dbReference type="EMBL" id="ETW85115.1"/>
    </source>
</evidence>
<dbReference type="GO" id="GO:0005085">
    <property type="term" value="F:guanyl-nucleotide exchange factor activity"/>
    <property type="evidence" value="ECO:0007669"/>
    <property type="project" value="InterPro"/>
</dbReference>
<dbReference type="PROSITE" id="PS50002">
    <property type="entry name" value="SH3"/>
    <property type="match status" value="1"/>
</dbReference>
<dbReference type="GO" id="GO:0035025">
    <property type="term" value="P:positive regulation of Rho protein signal transduction"/>
    <property type="evidence" value="ECO:0007669"/>
    <property type="project" value="TreeGrafter"/>
</dbReference>
<feature type="compositionally biased region" description="Low complexity" evidence="5">
    <location>
        <begin position="1538"/>
        <end position="1551"/>
    </location>
</feature>
<dbReference type="GeneID" id="20675523"/>
<feature type="region of interest" description="Disordered" evidence="5">
    <location>
        <begin position="165"/>
        <end position="188"/>
    </location>
</feature>
<dbReference type="InterPro" id="IPR000219">
    <property type="entry name" value="DH_dom"/>
</dbReference>
<dbReference type="InterPro" id="IPR035899">
    <property type="entry name" value="DBL_dom_sf"/>
</dbReference>
<dbReference type="InterPro" id="IPR003124">
    <property type="entry name" value="WH2_dom"/>
</dbReference>
<feature type="compositionally biased region" description="Polar residues" evidence="5">
    <location>
        <begin position="1770"/>
        <end position="1790"/>
    </location>
</feature>
<keyword evidence="2 4" id="KW-0728">SH3 domain</keyword>
<feature type="compositionally biased region" description="Low complexity" evidence="5">
    <location>
        <begin position="512"/>
        <end position="556"/>
    </location>
</feature>
<dbReference type="EMBL" id="KI925455">
    <property type="protein sequence ID" value="ETW85115.1"/>
    <property type="molecule type" value="Genomic_DNA"/>
</dbReference>
<protein>
    <recommendedName>
        <fullName evidence="13">Actin cytoskeleton-regulatory complex protein pan1</fullName>
    </recommendedName>
</protein>
<dbReference type="OrthoDB" id="1716625at2759"/>
<feature type="domain" description="SH3" evidence="6">
    <location>
        <begin position="1706"/>
        <end position="1765"/>
    </location>
</feature>
<dbReference type="eggNOG" id="KOG0998">
    <property type="taxonomic scope" value="Eukaryota"/>
</dbReference>
<dbReference type="PROSITE" id="PS50031">
    <property type="entry name" value="EH"/>
    <property type="match status" value="1"/>
</dbReference>
<dbReference type="PROSITE" id="PS50003">
    <property type="entry name" value="PH_DOMAIN"/>
    <property type="match status" value="1"/>
</dbReference>
<feature type="compositionally biased region" description="Basic and acidic residues" evidence="5">
    <location>
        <begin position="1888"/>
        <end position="1910"/>
    </location>
</feature>
<dbReference type="HOGENOM" id="CLU_235129_0_0_1"/>
<feature type="compositionally biased region" description="Pro residues" evidence="5">
    <location>
        <begin position="1488"/>
        <end position="1505"/>
    </location>
</feature>
<feature type="region of interest" description="Disordered" evidence="5">
    <location>
        <begin position="841"/>
        <end position="860"/>
    </location>
</feature>
<dbReference type="RefSeq" id="XP_009542000.1">
    <property type="nucleotide sequence ID" value="XM_009543705.1"/>
</dbReference>
<dbReference type="PRINTS" id="PR01217">
    <property type="entry name" value="PRICHEXTENSN"/>
</dbReference>
<feature type="domain" description="PH" evidence="7">
    <location>
        <begin position="2253"/>
        <end position="2347"/>
    </location>
</feature>
<dbReference type="SUPFAM" id="SSF50729">
    <property type="entry name" value="PH domain-like"/>
    <property type="match status" value="1"/>
</dbReference>
<dbReference type="PANTHER" id="PTHR46006:SF6">
    <property type="entry name" value="INTERSECTIN-2 ISOFORM X1"/>
    <property type="match status" value="1"/>
</dbReference>
<dbReference type="CDD" id="cd00160">
    <property type="entry name" value="RhoGEF"/>
    <property type="match status" value="1"/>
</dbReference>
<feature type="domain" description="DH" evidence="8">
    <location>
        <begin position="2035"/>
        <end position="2216"/>
    </location>
</feature>
<reference evidence="11 12" key="1">
    <citation type="journal article" date="2012" name="New Phytol.">
        <title>Insight into trade-off between wood decay and parasitism from the genome of a fungal forest pathogen.</title>
        <authorList>
            <person name="Olson A."/>
            <person name="Aerts A."/>
            <person name="Asiegbu F."/>
            <person name="Belbahri L."/>
            <person name="Bouzid O."/>
            <person name="Broberg A."/>
            <person name="Canback B."/>
            <person name="Coutinho P.M."/>
            <person name="Cullen D."/>
            <person name="Dalman K."/>
            <person name="Deflorio G."/>
            <person name="van Diepen L.T."/>
            <person name="Dunand C."/>
            <person name="Duplessis S."/>
            <person name="Durling M."/>
            <person name="Gonthier P."/>
            <person name="Grimwood J."/>
            <person name="Fossdal C.G."/>
            <person name="Hansson D."/>
            <person name="Henrissat B."/>
            <person name="Hietala A."/>
            <person name="Himmelstrand K."/>
            <person name="Hoffmeister D."/>
            <person name="Hogberg N."/>
            <person name="James T.Y."/>
            <person name="Karlsson M."/>
            <person name="Kohler A."/>
            <person name="Kues U."/>
            <person name="Lee Y.H."/>
            <person name="Lin Y.C."/>
            <person name="Lind M."/>
            <person name="Lindquist E."/>
            <person name="Lombard V."/>
            <person name="Lucas S."/>
            <person name="Lunden K."/>
            <person name="Morin E."/>
            <person name="Murat C."/>
            <person name="Park J."/>
            <person name="Raffaello T."/>
            <person name="Rouze P."/>
            <person name="Salamov A."/>
            <person name="Schmutz J."/>
            <person name="Solheim H."/>
            <person name="Stahlberg J."/>
            <person name="Velez H."/>
            <person name="de Vries R.P."/>
            <person name="Wiebenga A."/>
            <person name="Woodward S."/>
            <person name="Yakovlev I."/>
            <person name="Garbelotto M."/>
            <person name="Martin F."/>
            <person name="Grigoriev I.V."/>
            <person name="Stenlid J."/>
        </authorList>
    </citation>
    <scope>NUCLEOTIDE SEQUENCE [LARGE SCALE GENOMIC DNA]</scope>
    <source>
        <strain evidence="11 12">TC 32-1</strain>
    </source>
</reference>
<dbReference type="Gene3D" id="1.20.900.10">
    <property type="entry name" value="Dbl homology (DH) domain"/>
    <property type="match status" value="1"/>
</dbReference>
<dbReference type="InterPro" id="IPR000261">
    <property type="entry name" value="EH_dom"/>
</dbReference>
<dbReference type="InParanoid" id="W4KIH0"/>
<dbReference type="SMART" id="SM00027">
    <property type="entry name" value="EH"/>
    <property type="match status" value="1"/>
</dbReference>
<dbReference type="InterPro" id="IPR001452">
    <property type="entry name" value="SH3_domain"/>
</dbReference>
<feature type="compositionally biased region" description="Pro residues" evidence="5">
    <location>
        <begin position="502"/>
        <end position="511"/>
    </location>
</feature>
<name>W4KIH0_HETIT</name>
<feature type="compositionally biased region" description="Pro residues" evidence="5">
    <location>
        <begin position="1140"/>
        <end position="1187"/>
    </location>
</feature>
<dbReference type="KEGG" id="hir:HETIRDRAFT_443406"/>
<feature type="region of interest" description="Disordered" evidence="5">
    <location>
        <begin position="487"/>
        <end position="561"/>
    </location>
</feature>
<feature type="compositionally biased region" description="Pro residues" evidence="5">
    <location>
        <begin position="1024"/>
        <end position="1035"/>
    </location>
</feature>
<feature type="compositionally biased region" description="Basic and acidic residues" evidence="5">
    <location>
        <begin position="908"/>
        <end position="1001"/>
    </location>
</feature>
<dbReference type="Proteomes" id="UP000030671">
    <property type="component" value="Unassembled WGS sequence"/>
</dbReference>
<feature type="region of interest" description="Disordered" evidence="5">
    <location>
        <begin position="49"/>
        <end position="93"/>
    </location>
</feature>
<feature type="region of interest" description="Disordered" evidence="5">
    <location>
        <begin position="1770"/>
        <end position="1825"/>
    </location>
</feature>
<dbReference type="SMART" id="SM00246">
    <property type="entry name" value="WH2"/>
    <property type="match status" value="1"/>
</dbReference>
<evidence type="ECO:0000313" key="12">
    <source>
        <dbReference type="Proteomes" id="UP000030671"/>
    </source>
</evidence>
<sequence>MARSIHYHYEDEDAPVYSGPSSMDRAFPLLEVFASDPATWLMEASRQPFRPWNSASGPGSTHQSPRRPDLDHRGMNGERRQDSQRFLPPSPPTPKWLPAFGLDDPIGHRDEGAPLLAQTSFEDLPCRLDPRGVGEERAMPFGSYQLPPIRDVIDPELDLAFLSSDANERPSKRKRGMNPGTEAEQGPHVVPCMPAEIEPILDTTVTFNTQHGEANSLDMPQTAKVIQWPAAGPSHLPAPPKAGTSTTPIKKDVQAAIKVQAEGKTSKTMLFYCELHHATYKGHSSFSRHKRTTPGHAEYKKPPECMYCHKKRRSSPSVLESTRHHNGAHWEAGLGPRYSSTTVTGLQDGYAPRGNGDLDLGESRRERREFKALEGYIRKVAAPLETGAEGQWRSVAEDHQHLVAVSCYCSVCSLTMAQWGQGQPGYQYPLQTGFQNQNPAFQQQGYPQGGLAPQPIGFAAQRPPGFQQPQQTGYPGGVQGLIPQQTGLSGLAGGFNQQQQRPPIPPVPPIPSQYGQQQQLQQSGFLGAQQQQPSRFLSPSPALGGPGLAPQPAGFPGRVGGGLQPLVPQVTGFIDPRLQMMSSTFLPANQSSPYNAAGAPQLFQPQQQLGGLSLQQSFQQHNQEVKGTAAPRVPWALSKGEKKSYDQIFRAWDASGTGFIDGGTAIEVFGQSGLGKDDLARICVLIELSRTLADGDNRGKLNMAEFHVAMGLIYRKLNGNEIPDELPPELVPPSHRDLDTSITFLKDVLKNDARARSPGNLDAPVSRMKERSFMSSGAPGAGGRQDATVYKHTDSEAPGSYYTPRNRQFDRNTVRTERERDNPASDLSDMKRQLENTAKMLDRVADDNANRTAEDDALEREMRDLQRRVKHVQEDLEYYTRGPRSARTDEERRKLERELLHLMHEEVPAVEKKIQEREERKEREKREWDRERDKRNDRFGRFDDRDREYGSYSRDGDRDRDKYDRYDRDRERDRDRDYGRDRSYRERSHSRERTRNYDRPRSPPAARSPPPPPPPAAPSSSISKPPPPPPVPNASPAPSTKNMTPEERKAFIREQAERRMAERMAALGVTPLPGSGGSRLDTSVEDRLAREKKEAEEKAREAEKAAEEREKARRERLEGEKAVKEGRTPPASVPSTPVVAKPPAPPPPKPRAPAPPPPRKAPAPRAPTAPPVSAPVPPPAPPAPPAPVVSEVDPEEERLKAREEALRKQREERLARFRQLEQEEEEERQREEELIRRRSEEAARRTKDAEEQRKKEEREARIRQMELEEAEEQRKAEEEFARRKEARSRASTPAPSMAPPSNGSAPPAPPPPPPPPVPPIPASSIGSPADKAKHNPFNRLASSGSAAASPAAVSPMSGSTNPFFKPQTQPAPAPPATFSVPPPPKSPGPAKSSYQTAPADSDEEWGDVREKEDNDSDSEDELDSSRATRNRLAQQLFGSILPPARPQSAAGAGAGATPKPGSPFAPTPPPPPPSAPPASVSQTADSGAPPPPPPPPPPGAPPPPAAMAAPTPAPAGERSALLSAIQSGARLRKAVTNDRSSSSVSGRVIGDTTPPPHINAAPTPVSPPSPDSPIDGSRLVQRGDSRHSVDWYAGMAADHGVPLSREPSGLDKMVEEDEQDSEPESLPNIQVDIIEESNPLDDVDKATEFRTRSLYAYEGQRPEDLSFGENLVLTAHPSKSGGDWWYGTVVRDGKSGFFPKTYVQSFESAKAKAVYSYTGGNADELPFAEGDTLSIIDKSEGDWWKAEQGGVVFIVPAAYLELVEARRKSSLPSTPEASTMASADRTSFSELVSGDDSSDSEYLSFSDSDDEDEGQTEAQRKADREARVLERQRVLEAAGLIVKEDGRRPPPRPVRRKAVLASPGKKSRPPPPVPSSAANRVSAISTASDKDLPPVPDRDRDRDRPTRDEFARLDDAFDRYEAFKLATGEGINNRLSIASSVDSSSLSPTPSSPQSLRHTKSQESENRSHSSWLHILGRSRTPVGESERRVMPIISGPILSNESTPVRENSPTFGSSWASLVDKSALDEIPQRERRRQEAIFEFIATEAAYVRDLQLIVEIFYASMLSILEQKEVTVIFANVEDILLTNTTFLSSLEERQRNCRLYIDQIGDILDQNMSNMQVYGEYCSNHSQSIKALQSLREINPALGAHLQKLREDPTIRNLDLSSYLLEPMQRITRYPLLIKQILHYTDPDQDRKATERALRTAEQILSHINETIREQEGRERLRVLSQDLWIGQGRLDLTAPTRHMGERRLIKEGPLSKTKSGKKLRAFLCSDILVLTDEQAKSLYRMPIPLYEVHVRELPGSRDDLAFQLVIAYPRGGDKIALRAPSARDCHMWMADIDIASQACRDAERRAARGSARRSIS</sequence>
<dbReference type="eggNOG" id="KOG4305">
    <property type="taxonomic scope" value="Eukaryota"/>
</dbReference>
<dbReference type="SMART" id="SM00326">
    <property type="entry name" value="SH3"/>
    <property type="match status" value="2"/>
</dbReference>
<dbReference type="eggNOG" id="KOG1029">
    <property type="taxonomic scope" value="Eukaryota"/>
</dbReference>
<dbReference type="Pfam" id="PF14604">
    <property type="entry name" value="SH3_9"/>
    <property type="match status" value="1"/>
</dbReference>
<evidence type="ECO:0000259" key="8">
    <source>
        <dbReference type="PROSITE" id="PS50010"/>
    </source>
</evidence>
<feature type="compositionally biased region" description="Basic and acidic residues" evidence="5">
    <location>
        <begin position="1044"/>
        <end position="1062"/>
    </location>
</feature>
<dbReference type="SUPFAM" id="SSF50044">
    <property type="entry name" value="SH3-domain"/>
    <property type="match status" value="2"/>
</dbReference>
<feature type="compositionally biased region" description="Polar residues" evidence="5">
    <location>
        <begin position="53"/>
        <end position="63"/>
    </location>
</feature>
<feature type="compositionally biased region" description="Acidic residues" evidence="5">
    <location>
        <begin position="1413"/>
        <end position="1422"/>
    </location>
</feature>
<feature type="compositionally biased region" description="Acidic residues" evidence="5">
    <location>
        <begin position="1614"/>
        <end position="1623"/>
    </location>
</feature>
<feature type="domain" description="EH" evidence="9">
    <location>
        <begin position="641"/>
        <end position="737"/>
    </location>
</feature>
<evidence type="ECO:0000259" key="6">
    <source>
        <dbReference type="PROSITE" id="PS50002"/>
    </source>
</evidence>
<dbReference type="Pfam" id="PF12763">
    <property type="entry name" value="EH"/>
    <property type="match status" value="1"/>
</dbReference>
<evidence type="ECO:0000256" key="1">
    <source>
        <dbReference type="ARBA" id="ARBA00004496"/>
    </source>
</evidence>
<dbReference type="CDD" id="cd00052">
    <property type="entry name" value="EH"/>
    <property type="match status" value="1"/>
</dbReference>
<dbReference type="Gene3D" id="2.30.30.40">
    <property type="entry name" value="SH3 Domains"/>
    <property type="match status" value="2"/>
</dbReference>
<dbReference type="PANTHER" id="PTHR46006">
    <property type="entry name" value="RHO GUANINE NUCLEOTIDE EXCHANGE FACTOR AT 64C, ISOFORM A"/>
    <property type="match status" value="1"/>
</dbReference>
<dbReference type="Gene3D" id="1.10.238.10">
    <property type="entry name" value="EF-hand"/>
    <property type="match status" value="1"/>
</dbReference>
<feature type="compositionally biased region" description="Low complexity" evidence="5">
    <location>
        <begin position="1940"/>
        <end position="1956"/>
    </location>
</feature>
<evidence type="ECO:0000256" key="5">
    <source>
        <dbReference type="SAM" id="MobiDB-lite"/>
    </source>
</evidence>
<feature type="compositionally biased region" description="Basic residues" evidence="5">
    <location>
        <begin position="1849"/>
        <end position="1858"/>
    </location>
</feature>
<feature type="compositionally biased region" description="Pro residues" evidence="5">
    <location>
        <begin position="1306"/>
        <end position="1321"/>
    </location>
</feature>
<dbReference type="GO" id="GO:0003779">
    <property type="term" value="F:actin binding"/>
    <property type="evidence" value="ECO:0007669"/>
    <property type="project" value="InterPro"/>
</dbReference>
<evidence type="ECO:0000256" key="4">
    <source>
        <dbReference type="PROSITE-ProRule" id="PRU00192"/>
    </source>
</evidence>
<dbReference type="InterPro" id="IPR011993">
    <property type="entry name" value="PH-like_dom_sf"/>
</dbReference>
<feature type="region of interest" description="Disordered" evidence="5">
    <location>
        <begin position="755"/>
        <end position="831"/>
    </location>
</feature>
<dbReference type="PROSITE" id="PS00741">
    <property type="entry name" value="DH_1"/>
    <property type="match status" value="1"/>
</dbReference>
<feature type="compositionally biased region" description="Pro residues" evidence="5">
    <location>
        <begin position="1460"/>
        <end position="1476"/>
    </location>
</feature>
<comment type="subcellular location">
    <subcellularLocation>
        <location evidence="1">Cytoplasm</location>
    </subcellularLocation>
</comment>
<feature type="compositionally biased region" description="Basic and acidic residues" evidence="5">
    <location>
        <begin position="1197"/>
        <end position="1283"/>
    </location>
</feature>
<dbReference type="InterPro" id="IPR001331">
    <property type="entry name" value="GDS_CDC24_CS"/>
</dbReference>
<feature type="compositionally biased region" description="Basic and acidic residues" evidence="5">
    <location>
        <begin position="1082"/>
        <end position="1127"/>
    </location>
</feature>
<dbReference type="InterPro" id="IPR011992">
    <property type="entry name" value="EF-hand-dom_pair"/>
</dbReference>
<dbReference type="GO" id="GO:0035556">
    <property type="term" value="P:intracellular signal transduction"/>
    <property type="evidence" value="ECO:0007669"/>
    <property type="project" value="InterPro"/>
</dbReference>
<dbReference type="SMART" id="SM00325">
    <property type="entry name" value="RhoGEF"/>
    <property type="match status" value="1"/>
</dbReference>
<keyword evidence="12" id="KW-1185">Reference proteome</keyword>
<evidence type="ECO:0000259" key="9">
    <source>
        <dbReference type="PROSITE" id="PS50031"/>
    </source>
</evidence>
<feature type="domain" description="WH2" evidence="10">
    <location>
        <begin position="1517"/>
        <end position="1534"/>
    </location>
</feature>
<dbReference type="Gene3D" id="2.30.29.30">
    <property type="entry name" value="Pleckstrin-homology domain (PH domain)/Phosphotyrosine-binding domain (PTB)"/>
    <property type="match status" value="1"/>
</dbReference>
<feature type="compositionally biased region" description="Basic and acidic residues" evidence="5">
    <location>
        <begin position="66"/>
        <end position="83"/>
    </location>
</feature>
<feature type="region of interest" description="Disordered" evidence="5">
    <location>
        <begin position="908"/>
        <end position="1626"/>
    </location>
</feature>
<dbReference type="Pfam" id="PF16652">
    <property type="entry name" value="PH_13"/>
    <property type="match status" value="1"/>
</dbReference>
<gene>
    <name evidence="11" type="ORF">HETIRDRAFT_443406</name>
</gene>
<dbReference type="PROSITE" id="PS51082">
    <property type="entry name" value="WH2"/>
    <property type="match status" value="1"/>
</dbReference>
<evidence type="ECO:0000256" key="2">
    <source>
        <dbReference type="ARBA" id="ARBA00022443"/>
    </source>
</evidence>
<evidence type="ECO:0000259" key="7">
    <source>
        <dbReference type="PROSITE" id="PS50003"/>
    </source>
</evidence>
<dbReference type="GO" id="GO:0005737">
    <property type="term" value="C:cytoplasm"/>
    <property type="evidence" value="ECO:0007669"/>
    <property type="project" value="UniProtKB-SubCell"/>
</dbReference>
<dbReference type="InterPro" id="IPR001849">
    <property type="entry name" value="PH_domain"/>
</dbReference>
<feature type="compositionally biased region" description="Low complexity" evidence="5">
    <location>
        <begin position="1289"/>
        <end position="1305"/>
    </location>
</feature>
<dbReference type="SMART" id="SM00233">
    <property type="entry name" value="PH"/>
    <property type="match status" value="1"/>
</dbReference>
<feature type="compositionally biased region" description="Low complexity" evidence="5">
    <location>
        <begin position="1446"/>
        <end position="1459"/>
    </location>
</feature>
<feature type="compositionally biased region" description="Pro residues" evidence="5">
    <location>
        <begin position="1002"/>
        <end position="1017"/>
    </location>
</feature>
<dbReference type="CDD" id="cd00174">
    <property type="entry name" value="SH3"/>
    <property type="match status" value="1"/>
</dbReference>
<dbReference type="PROSITE" id="PS50010">
    <property type="entry name" value="DH_2"/>
    <property type="match status" value="1"/>
</dbReference>